<dbReference type="Pfam" id="PF07362">
    <property type="entry name" value="CcdA"/>
    <property type="match status" value="1"/>
</dbReference>
<accession>A0ABT3QVD8</accession>
<organism evidence="2 3">
    <name type="scientific">Roseibium salinum</name>
    <dbReference type="NCBI Taxonomy" id="1604349"/>
    <lineage>
        <taxon>Bacteria</taxon>
        <taxon>Pseudomonadati</taxon>
        <taxon>Pseudomonadota</taxon>
        <taxon>Alphaproteobacteria</taxon>
        <taxon>Hyphomicrobiales</taxon>
        <taxon>Stappiaceae</taxon>
        <taxon>Roseibium</taxon>
    </lineage>
</organism>
<name>A0ABT3QVD8_9HYPH</name>
<evidence type="ECO:0000313" key="2">
    <source>
        <dbReference type="EMBL" id="MCX2720882.1"/>
    </source>
</evidence>
<keyword evidence="3" id="KW-1185">Reference proteome</keyword>
<proteinExistence type="predicted"/>
<sequence length="77" mass="8283">MAPSTARRSTNLTIDASLVRSAKDLGINISKAAEEGIRTAVSRTLADQWKLENQAALNSSNSYVADHGLPLGKNRLF</sequence>
<reference evidence="2 3" key="1">
    <citation type="journal article" date="2016" name="Int. J. Syst. Evol. Microbiol.">
        <title>Labrenzia salina sp. nov., isolated from the rhizosphere of the halophyte Arthrocnemum macrostachyum.</title>
        <authorList>
            <person name="Camacho M."/>
            <person name="Redondo-Gomez S."/>
            <person name="Rodriguez-Llorente I."/>
            <person name="Rohde M."/>
            <person name="Sproer C."/>
            <person name="Schumann P."/>
            <person name="Klenk H.P."/>
            <person name="Montero-Calasanz M.D.C."/>
        </authorList>
    </citation>
    <scope>NUCLEOTIDE SEQUENCE [LARGE SCALE GENOMIC DNA]</scope>
    <source>
        <strain evidence="2 3">DSM 29163</strain>
    </source>
</reference>
<keyword evidence="1" id="KW-1277">Toxin-antitoxin system</keyword>
<protein>
    <submittedName>
        <fullName evidence="2">Type II toxin-antitoxin system CcdA family antitoxin</fullName>
    </submittedName>
</protein>
<gene>
    <name evidence="2" type="ORF">ON753_00440</name>
</gene>
<dbReference type="EMBL" id="JAPEVI010000001">
    <property type="protein sequence ID" value="MCX2720882.1"/>
    <property type="molecule type" value="Genomic_DNA"/>
</dbReference>
<comment type="caution">
    <text evidence="2">The sequence shown here is derived from an EMBL/GenBank/DDBJ whole genome shotgun (WGS) entry which is preliminary data.</text>
</comment>
<dbReference type="Proteomes" id="UP001300261">
    <property type="component" value="Unassembled WGS sequence"/>
</dbReference>
<dbReference type="InterPro" id="IPR009956">
    <property type="entry name" value="Post-segregation_anti-tox_CcdA"/>
</dbReference>
<evidence type="ECO:0000313" key="3">
    <source>
        <dbReference type="Proteomes" id="UP001300261"/>
    </source>
</evidence>
<evidence type="ECO:0000256" key="1">
    <source>
        <dbReference type="ARBA" id="ARBA00022649"/>
    </source>
</evidence>
<dbReference type="RefSeq" id="WP_265960579.1">
    <property type="nucleotide sequence ID" value="NZ_JAPEVI010000001.1"/>
</dbReference>